<feature type="region of interest" description="Disordered" evidence="1">
    <location>
        <begin position="1"/>
        <end position="69"/>
    </location>
</feature>
<feature type="compositionally biased region" description="Acidic residues" evidence="1">
    <location>
        <begin position="53"/>
        <end position="62"/>
    </location>
</feature>
<dbReference type="Gene3D" id="2.60.40.2440">
    <property type="entry name" value="Carbohydrate binding type-21 domain"/>
    <property type="match status" value="1"/>
</dbReference>
<dbReference type="GO" id="GO:0008157">
    <property type="term" value="F:protein phosphatase 1 binding"/>
    <property type="evidence" value="ECO:0007669"/>
    <property type="project" value="TreeGrafter"/>
</dbReference>
<evidence type="ECO:0000313" key="4">
    <source>
        <dbReference type="Proteomes" id="UP000383932"/>
    </source>
</evidence>
<dbReference type="OrthoDB" id="1881at2759"/>
<dbReference type="PROSITE" id="PS51159">
    <property type="entry name" value="CBM21"/>
    <property type="match status" value="1"/>
</dbReference>
<feature type="region of interest" description="Disordered" evidence="1">
    <location>
        <begin position="188"/>
        <end position="218"/>
    </location>
</feature>
<evidence type="ECO:0000313" key="3">
    <source>
        <dbReference type="EMBL" id="KAB5596330.1"/>
    </source>
</evidence>
<gene>
    <name evidence="3" type="ORF">CTheo_315</name>
</gene>
<dbReference type="GO" id="GO:0000164">
    <property type="term" value="C:protein phosphatase type 1 complex"/>
    <property type="evidence" value="ECO:0007669"/>
    <property type="project" value="TreeGrafter"/>
</dbReference>
<dbReference type="PANTHER" id="PTHR12307">
    <property type="entry name" value="PROTEIN PHOSPHATASE 1 REGULATORY SUBUNIT"/>
    <property type="match status" value="1"/>
</dbReference>
<dbReference type="InterPro" id="IPR050782">
    <property type="entry name" value="PP1_regulatory_subunit_3"/>
</dbReference>
<dbReference type="AlphaFoldDB" id="A0A5N5QX67"/>
<accession>A0A5N5QX67</accession>
<feature type="compositionally biased region" description="Basic and acidic residues" evidence="1">
    <location>
        <begin position="159"/>
        <end position="171"/>
    </location>
</feature>
<dbReference type="EMBL" id="SSOP01000002">
    <property type="protein sequence ID" value="KAB5596330.1"/>
    <property type="molecule type" value="Genomic_DNA"/>
</dbReference>
<sequence length="415" mass="45518">MATSSFDPYNPPHLSMSFPGVPCRTRSISSPAQMTPGGGSKWISPVLLTPPDSPDEDEDEEAAPPHRRPIRRFATFEFGFIPLIAGPESDDTRQERCYEELEEVPEIHAPCIKLKDGRELRPLLKHRKRSASHHVPNSGRWNSPRGSPLSTSSLSASSDSDRSSPEREHAHVHFSETLENVCVFDESAPAHDADPTHSPLDPPRAQPAPQTPSPRVKTRQLRLPDTVIASPVHKAALGFSCSENSPSTPRPISPLSPGQNMQLVLATDSILPSATNAPADAILSTLGVGLSPSRDALTGVVRVRNIAYEKRICVLYTADNWSTRHEANAHWTNAYRTGGKSRSKIDISPCPNGYDDFEFNLPLGDLGIRGDVGSAVRARSLQFAVRYQVPDHGEWWDSRDGQNWTARFRAVSTGL</sequence>
<reference evidence="3 4" key="1">
    <citation type="journal article" date="2019" name="Fungal Biol. Biotechnol.">
        <title>Draft genome sequence of fastidious pathogen Ceratobasidium theobromae, which causes vascular-streak dieback in Theobroma cacao.</title>
        <authorList>
            <person name="Ali S.S."/>
            <person name="Asman A."/>
            <person name="Shao J."/>
            <person name="Firmansyah A.P."/>
            <person name="Susilo A.W."/>
            <person name="Rosmana A."/>
            <person name="McMahon P."/>
            <person name="Junaid M."/>
            <person name="Guest D."/>
            <person name="Kheng T.Y."/>
            <person name="Meinhardt L.W."/>
            <person name="Bailey B.A."/>
        </authorList>
    </citation>
    <scope>NUCLEOTIDE SEQUENCE [LARGE SCALE GENOMIC DNA]</scope>
    <source>
        <strain evidence="3 4">CT2</strain>
    </source>
</reference>
<dbReference type="Pfam" id="PF03370">
    <property type="entry name" value="CBM_21"/>
    <property type="match status" value="1"/>
</dbReference>
<proteinExistence type="predicted"/>
<keyword evidence="4" id="KW-1185">Reference proteome</keyword>
<name>A0A5N5QX67_9AGAM</name>
<protein>
    <recommendedName>
        <fullName evidence="2">CBM21 domain-containing protein</fullName>
    </recommendedName>
</protein>
<feature type="region of interest" description="Disordered" evidence="1">
    <location>
        <begin position="126"/>
        <end position="171"/>
    </location>
</feature>
<feature type="compositionally biased region" description="Low complexity" evidence="1">
    <location>
        <begin position="143"/>
        <end position="158"/>
    </location>
</feature>
<dbReference type="Proteomes" id="UP000383932">
    <property type="component" value="Unassembled WGS sequence"/>
</dbReference>
<comment type="caution">
    <text evidence="3">The sequence shown here is derived from an EMBL/GenBank/DDBJ whole genome shotgun (WGS) entry which is preliminary data.</text>
</comment>
<evidence type="ECO:0000256" key="1">
    <source>
        <dbReference type="SAM" id="MobiDB-lite"/>
    </source>
</evidence>
<organism evidence="3 4">
    <name type="scientific">Ceratobasidium theobromae</name>
    <dbReference type="NCBI Taxonomy" id="1582974"/>
    <lineage>
        <taxon>Eukaryota</taxon>
        <taxon>Fungi</taxon>
        <taxon>Dikarya</taxon>
        <taxon>Basidiomycota</taxon>
        <taxon>Agaricomycotina</taxon>
        <taxon>Agaricomycetes</taxon>
        <taxon>Cantharellales</taxon>
        <taxon>Ceratobasidiaceae</taxon>
        <taxon>Ceratobasidium</taxon>
    </lineage>
</organism>
<feature type="domain" description="CBM21" evidence="2">
    <location>
        <begin position="276"/>
        <end position="407"/>
    </location>
</feature>
<dbReference type="PANTHER" id="PTHR12307:SF36">
    <property type="entry name" value="GLYCOGEN-BINDING SUBUNIT 76A"/>
    <property type="match status" value="1"/>
</dbReference>
<dbReference type="InterPro" id="IPR038175">
    <property type="entry name" value="CBM21_dom_sf"/>
</dbReference>
<evidence type="ECO:0000259" key="2">
    <source>
        <dbReference type="PROSITE" id="PS51159"/>
    </source>
</evidence>
<dbReference type="InterPro" id="IPR005036">
    <property type="entry name" value="CBM21_dom"/>
</dbReference>
<feature type="compositionally biased region" description="Pro residues" evidence="1">
    <location>
        <begin position="200"/>
        <end position="212"/>
    </location>
</feature>